<dbReference type="InterPro" id="IPR036249">
    <property type="entry name" value="Thioredoxin-like_sf"/>
</dbReference>
<protein>
    <recommendedName>
        <fullName evidence="1">thioredoxin-dependent peroxiredoxin</fullName>
        <ecNumber evidence="1">1.11.1.24</ecNumber>
    </recommendedName>
    <alternativeName>
        <fullName evidence="7">Thioredoxin peroxidase</fullName>
    </alternativeName>
</protein>
<evidence type="ECO:0000256" key="2">
    <source>
        <dbReference type="ARBA" id="ARBA00022559"/>
    </source>
</evidence>
<evidence type="ECO:0000256" key="8">
    <source>
        <dbReference type="ARBA" id="ARBA00038489"/>
    </source>
</evidence>
<name>A0A8K0JSJ7_9TREE</name>
<dbReference type="EC" id="1.11.1.24" evidence="1"/>
<dbReference type="CDD" id="cd03017">
    <property type="entry name" value="PRX_BCP"/>
    <property type="match status" value="1"/>
</dbReference>
<organism evidence="12 13">
    <name type="scientific">Filobasidium floriforme</name>
    <dbReference type="NCBI Taxonomy" id="5210"/>
    <lineage>
        <taxon>Eukaryota</taxon>
        <taxon>Fungi</taxon>
        <taxon>Dikarya</taxon>
        <taxon>Basidiomycota</taxon>
        <taxon>Agaricomycotina</taxon>
        <taxon>Tremellomycetes</taxon>
        <taxon>Filobasidiales</taxon>
        <taxon>Filobasidiaceae</taxon>
        <taxon>Filobasidium</taxon>
    </lineage>
</organism>
<evidence type="ECO:0000256" key="3">
    <source>
        <dbReference type="ARBA" id="ARBA00022862"/>
    </source>
</evidence>
<comment type="caution">
    <text evidence="12">The sequence shown here is derived from an EMBL/GenBank/DDBJ whole genome shotgun (WGS) entry which is preliminary data.</text>
</comment>
<sequence>MDPKGKSEEEKKEIEAAAEGSEPETNGAMKEGETLPQITLKDNQDQDVDVSSLITADQGVIFFTYPKRLHCFSTSQACNFRDSYAEFGKHGYKVYGLSTDSPADQESWNKEKKFGYPLLSDPQSELIKKLGAFASPKNTVRAHFIFEKGTGKLLQGKLKVKPAEDAKHCLKFIEKHHSA</sequence>
<dbReference type="PANTHER" id="PTHR42801">
    <property type="entry name" value="THIOREDOXIN-DEPENDENT PEROXIDE REDUCTASE"/>
    <property type="match status" value="1"/>
</dbReference>
<dbReference type="Pfam" id="PF00578">
    <property type="entry name" value="AhpC-TSA"/>
    <property type="match status" value="1"/>
</dbReference>
<comment type="catalytic activity">
    <reaction evidence="9">
        <text>a hydroperoxide + [thioredoxin]-dithiol = an alcohol + [thioredoxin]-disulfide + H2O</text>
        <dbReference type="Rhea" id="RHEA:62620"/>
        <dbReference type="Rhea" id="RHEA-COMP:10698"/>
        <dbReference type="Rhea" id="RHEA-COMP:10700"/>
        <dbReference type="ChEBI" id="CHEBI:15377"/>
        <dbReference type="ChEBI" id="CHEBI:29950"/>
        <dbReference type="ChEBI" id="CHEBI:30879"/>
        <dbReference type="ChEBI" id="CHEBI:35924"/>
        <dbReference type="ChEBI" id="CHEBI:50058"/>
        <dbReference type="EC" id="1.11.1.24"/>
    </reaction>
</comment>
<dbReference type="PANTHER" id="PTHR42801:SF23">
    <property type="entry name" value="PEROXIREDOXIN DOT5"/>
    <property type="match status" value="1"/>
</dbReference>
<dbReference type="InterPro" id="IPR000866">
    <property type="entry name" value="AhpC/TSA"/>
</dbReference>
<dbReference type="PROSITE" id="PS51352">
    <property type="entry name" value="THIOREDOXIN_2"/>
    <property type="match status" value="1"/>
</dbReference>
<keyword evidence="3" id="KW-0049">Antioxidant</keyword>
<evidence type="ECO:0000256" key="9">
    <source>
        <dbReference type="ARBA" id="ARBA00049091"/>
    </source>
</evidence>
<evidence type="ECO:0000256" key="5">
    <source>
        <dbReference type="ARBA" id="ARBA00023157"/>
    </source>
</evidence>
<evidence type="ECO:0000256" key="6">
    <source>
        <dbReference type="ARBA" id="ARBA00023284"/>
    </source>
</evidence>
<dbReference type="InterPro" id="IPR013766">
    <property type="entry name" value="Thioredoxin_domain"/>
</dbReference>
<comment type="similarity">
    <text evidence="8">Belongs to the peroxiredoxin family. BCP/PrxQ subfamily.</text>
</comment>
<evidence type="ECO:0000313" key="13">
    <source>
        <dbReference type="Proteomes" id="UP000812966"/>
    </source>
</evidence>
<keyword evidence="5" id="KW-1015">Disulfide bond</keyword>
<feature type="compositionally biased region" description="Basic and acidic residues" evidence="10">
    <location>
        <begin position="1"/>
        <end position="15"/>
    </location>
</feature>
<feature type="region of interest" description="Disordered" evidence="10">
    <location>
        <begin position="1"/>
        <end position="40"/>
    </location>
</feature>
<dbReference type="GO" id="GO:0045454">
    <property type="term" value="P:cell redox homeostasis"/>
    <property type="evidence" value="ECO:0007669"/>
    <property type="project" value="TreeGrafter"/>
</dbReference>
<gene>
    <name evidence="12" type="ORF">FFLO_00227</name>
</gene>
<dbReference type="SUPFAM" id="SSF52833">
    <property type="entry name" value="Thioredoxin-like"/>
    <property type="match status" value="1"/>
</dbReference>
<reference evidence="12" key="1">
    <citation type="submission" date="2020-04" db="EMBL/GenBank/DDBJ databases">
        <title>Analysis of mating type loci in Filobasidium floriforme.</title>
        <authorList>
            <person name="Nowrousian M."/>
        </authorList>
    </citation>
    <scope>NUCLEOTIDE SEQUENCE</scope>
    <source>
        <strain evidence="12">CBS 6242</strain>
    </source>
</reference>
<proteinExistence type="inferred from homology"/>
<evidence type="ECO:0000256" key="7">
    <source>
        <dbReference type="ARBA" id="ARBA00032824"/>
    </source>
</evidence>
<evidence type="ECO:0000313" key="12">
    <source>
        <dbReference type="EMBL" id="KAG7580019.1"/>
    </source>
</evidence>
<evidence type="ECO:0000256" key="10">
    <source>
        <dbReference type="SAM" id="MobiDB-lite"/>
    </source>
</evidence>
<evidence type="ECO:0000256" key="1">
    <source>
        <dbReference type="ARBA" id="ARBA00013017"/>
    </source>
</evidence>
<keyword evidence="2" id="KW-0575">Peroxidase</keyword>
<dbReference type="GO" id="GO:0008379">
    <property type="term" value="F:thioredoxin peroxidase activity"/>
    <property type="evidence" value="ECO:0007669"/>
    <property type="project" value="TreeGrafter"/>
</dbReference>
<evidence type="ECO:0000256" key="4">
    <source>
        <dbReference type="ARBA" id="ARBA00023002"/>
    </source>
</evidence>
<keyword evidence="6" id="KW-0676">Redox-active center</keyword>
<dbReference type="EMBL" id="JABELV010000002">
    <property type="protein sequence ID" value="KAG7580019.1"/>
    <property type="molecule type" value="Genomic_DNA"/>
</dbReference>
<dbReference type="AlphaFoldDB" id="A0A8K0JSJ7"/>
<dbReference type="Proteomes" id="UP000812966">
    <property type="component" value="Unassembled WGS sequence"/>
</dbReference>
<accession>A0A8K0JSJ7</accession>
<dbReference type="Gene3D" id="3.40.30.10">
    <property type="entry name" value="Glutaredoxin"/>
    <property type="match status" value="1"/>
</dbReference>
<evidence type="ECO:0000259" key="11">
    <source>
        <dbReference type="PROSITE" id="PS51352"/>
    </source>
</evidence>
<feature type="domain" description="Thioredoxin" evidence="11">
    <location>
        <begin position="29"/>
        <end position="178"/>
    </location>
</feature>
<keyword evidence="13" id="KW-1185">Reference proteome</keyword>
<dbReference type="GO" id="GO:0005737">
    <property type="term" value="C:cytoplasm"/>
    <property type="evidence" value="ECO:0007669"/>
    <property type="project" value="TreeGrafter"/>
</dbReference>
<dbReference type="GO" id="GO:0034599">
    <property type="term" value="P:cellular response to oxidative stress"/>
    <property type="evidence" value="ECO:0007669"/>
    <property type="project" value="TreeGrafter"/>
</dbReference>
<dbReference type="InterPro" id="IPR050924">
    <property type="entry name" value="Peroxiredoxin_BCP/PrxQ"/>
</dbReference>
<keyword evidence="4" id="KW-0560">Oxidoreductase</keyword>